<name>A0AAE1UKJ3_9EUCA</name>
<evidence type="ECO:0000313" key="5">
    <source>
        <dbReference type="EMBL" id="KAK4323886.1"/>
    </source>
</evidence>
<keyword evidence="2 3" id="KW-1015">Disulfide bond</keyword>
<evidence type="ECO:0000256" key="1">
    <source>
        <dbReference type="ARBA" id="ARBA00022729"/>
    </source>
</evidence>
<keyword evidence="1" id="KW-0732">Signal</keyword>
<dbReference type="Proteomes" id="UP001292094">
    <property type="component" value="Unassembled WGS sequence"/>
</dbReference>
<accession>A0AAE1UKJ3</accession>
<dbReference type="AlphaFoldDB" id="A0AAE1UKJ3"/>
<feature type="domain" description="EGF-like" evidence="4">
    <location>
        <begin position="14"/>
        <end position="46"/>
    </location>
</feature>
<organism evidence="5 6">
    <name type="scientific">Petrolisthes manimaculis</name>
    <dbReference type="NCBI Taxonomy" id="1843537"/>
    <lineage>
        <taxon>Eukaryota</taxon>
        <taxon>Metazoa</taxon>
        <taxon>Ecdysozoa</taxon>
        <taxon>Arthropoda</taxon>
        <taxon>Crustacea</taxon>
        <taxon>Multicrustacea</taxon>
        <taxon>Malacostraca</taxon>
        <taxon>Eumalacostraca</taxon>
        <taxon>Eucarida</taxon>
        <taxon>Decapoda</taxon>
        <taxon>Pleocyemata</taxon>
        <taxon>Anomura</taxon>
        <taxon>Galatheoidea</taxon>
        <taxon>Porcellanidae</taxon>
        <taxon>Petrolisthes</taxon>
    </lineage>
</organism>
<dbReference type="EMBL" id="JAWZYT010000404">
    <property type="protein sequence ID" value="KAK4323886.1"/>
    <property type="molecule type" value="Genomic_DNA"/>
</dbReference>
<keyword evidence="6" id="KW-1185">Reference proteome</keyword>
<evidence type="ECO:0000259" key="4">
    <source>
        <dbReference type="PROSITE" id="PS50026"/>
    </source>
</evidence>
<dbReference type="PANTHER" id="PTHR14949">
    <property type="entry name" value="EGF-LIKE-DOMAIN, MULTIPLE 7, 8"/>
    <property type="match status" value="1"/>
</dbReference>
<evidence type="ECO:0000313" key="6">
    <source>
        <dbReference type="Proteomes" id="UP001292094"/>
    </source>
</evidence>
<comment type="caution">
    <text evidence="5">The sequence shown here is derived from an EMBL/GenBank/DDBJ whole genome shotgun (WGS) entry which is preliminary data.</text>
</comment>
<dbReference type="InterPro" id="IPR050969">
    <property type="entry name" value="Dev_Signal_Modulators"/>
</dbReference>
<evidence type="ECO:0000256" key="2">
    <source>
        <dbReference type="ARBA" id="ARBA00023157"/>
    </source>
</evidence>
<dbReference type="Pfam" id="PF00008">
    <property type="entry name" value="EGF"/>
    <property type="match status" value="1"/>
</dbReference>
<protein>
    <recommendedName>
        <fullName evidence="4">EGF-like domain-containing protein</fullName>
    </recommendedName>
</protein>
<dbReference type="PROSITE" id="PS00022">
    <property type="entry name" value="EGF_1"/>
    <property type="match status" value="1"/>
</dbReference>
<feature type="disulfide bond" evidence="3">
    <location>
        <begin position="36"/>
        <end position="45"/>
    </location>
</feature>
<feature type="disulfide bond" evidence="3">
    <location>
        <begin position="18"/>
        <end position="28"/>
    </location>
</feature>
<dbReference type="InterPro" id="IPR000742">
    <property type="entry name" value="EGF"/>
</dbReference>
<reference evidence="5" key="1">
    <citation type="submission" date="2023-11" db="EMBL/GenBank/DDBJ databases">
        <title>Genome assemblies of two species of porcelain crab, Petrolisthes cinctipes and Petrolisthes manimaculis (Anomura: Porcellanidae).</title>
        <authorList>
            <person name="Angst P."/>
        </authorList>
    </citation>
    <scope>NUCLEOTIDE SEQUENCE</scope>
    <source>
        <strain evidence="5">PB745_02</strain>
        <tissue evidence="5">Gill</tissue>
    </source>
</reference>
<evidence type="ECO:0000256" key="3">
    <source>
        <dbReference type="PROSITE-ProRule" id="PRU00076"/>
    </source>
</evidence>
<gene>
    <name evidence="5" type="ORF">Pmani_005440</name>
</gene>
<dbReference type="PROSITE" id="PS50026">
    <property type="entry name" value="EGF_3"/>
    <property type="match status" value="1"/>
</dbReference>
<sequence length="108" mass="11922">MCRCGRGYSGPSCTVPVCDPPCSNGGTCTSPGVCTCPEGYSGLWCTVKKCKYVPRQVAYTRSYTKMIPQRVQTHCGAWGWKTCTSVRQVPQTVTQKFYRTVYTCDPNA</sequence>
<dbReference type="PANTHER" id="PTHR14949:SF56">
    <property type="entry name" value="EGF-LIKE-DOMAIN, MULTIPLE 7"/>
    <property type="match status" value="1"/>
</dbReference>
<comment type="caution">
    <text evidence="3">Lacks conserved residue(s) required for the propagation of feature annotation.</text>
</comment>
<dbReference type="SUPFAM" id="SSF57196">
    <property type="entry name" value="EGF/Laminin"/>
    <property type="match status" value="1"/>
</dbReference>
<dbReference type="Gene3D" id="2.10.25.10">
    <property type="entry name" value="Laminin"/>
    <property type="match status" value="1"/>
</dbReference>
<dbReference type="PROSITE" id="PS01186">
    <property type="entry name" value="EGF_2"/>
    <property type="match status" value="1"/>
</dbReference>
<dbReference type="SMART" id="SM00181">
    <property type="entry name" value="EGF"/>
    <property type="match status" value="1"/>
</dbReference>
<proteinExistence type="predicted"/>
<keyword evidence="3" id="KW-0245">EGF-like domain</keyword>